<evidence type="ECO:0000256" key="7">
    <source>
        <dbReference type="ARBA" id="ARBA00023136"/>
    </source>
</evidence>
<evidence type="ECO:0000256" key="4">
    <source>
        <dbReference type="ARBA" id="ARBA00022753"/>
    </source>
</evidence>
<evidence type="ECO:0000256" key="10">
    <source>
        <dbReference type="SAM" id="MobiDB-lite"/>
    </source>
</evidence>
<dbReference type="GO" id="GO:0005829">
    <property type="term" value="C:cytosol"/>
    <property type="evidence" value="ECO:0007669"/>
    <property type="project" value="UniProtKB-UniRule"/>
</dbReference>
<dbReference type="SMART" id="SM01422">
    <property type="entry name" value="SARA"/>
    <property type="match status" value="1"/>
</dbReference>
<dbReference type="EMBL" id="AFYH01150835">
    <property type="status" value="NOT_ANNOTATED_CDS"/>
    <property type="molecule type" value="Genomic_DNA"/>
</dbReference>
<organism evidence="12 13">
    <name type="scientific">Latimeria chalumnae</name>
    <name type="common">Coelacanth</name>
    <dbReference type="NCBI Taxonomy" id="7897"/>
    <lineage>
        <taxon>Eukaryota</taxon>
        <taxon>Metazoa</taxon>
        <taxon>Chordata</taxon>
        <taxon>Craniata</taxon>
        <taxon>Vertebrata</taxon>
        <taxon>Euteleostomi</taxon>
        <taxon>Coelacanthiformes</taxon>
        <taxon>Coelacanthidae</taxon>
        <taxon>Latimeria</taxon>
    </lineage>
</organism>
<feature type="region of interest" description="Disordered" evidence="10">
    <location>
        <begin position="354"/>
        <end position="376"/>
    </location>
</feature>
<reference evidence="12" key="2">
    <citation type="submission" date="2025-08" db="UniProtKB">
        <authorList>
            <consortium name="Ensembl"/>
        </authorList>
    </citation>
    <scope>IDENTIFICATION</scope>
</reference>
<dbReference type="FunCoup" id="H3AKU1">
    <property type="interactions" value="3842"/>
</dbReference>
<dbReference type="Ensembl" id="ENSLACT00000010340.1">
    <property type="protein sequence ID" value="ENSLACP00000010262.1"/>
    <property type="gene ID" value="ENSLACG00000009040.1"/>
</dbReference>
<dbReference type="InterPro" id="IPR022557">
    <property type="entry name" value="SARA-like_C"/>
</dbReference>
<dbReference type="InParanoid" id="H3AKU1"/>
<dbReference type="InterPro" id="IPR000306">
    <property type="entry name" value="Znf_FYVE"/>
</dbReference>
<evidence type="ECO:0000256" key="3">
    <source>
        <dbReference type="ARBA" id="ARBA00022723"/>
    </source>
</evidence>
<dbReference type="Gene3D" id="4.10.720.10">
    <property type="entry name" value="Smad anchor for receptor activation, Smad-binding domain"/>
    <property type="match status" value="1"/>
</dbReference>
<dbReference type="InterPro" id="IPR035438">
    <property type="entry name" value="SARA/endofin"/>
</dbReference>
<proteinExistence type="predicted"/>
<feature type="domain" description="FYVE-type" evidence="11">
    <location>
        <begin position="787"/>
        <end position="845"/>
    </location>
</feature>
<keyword evidence="7 8" id="KW-0472">Membrane</keyword>
<evidence type="ECO:0000259" key="11">
    <source>
        <dbReference type="PROSITE" id="PS50178"/>
    </source>
</evidence>
<evidence type="ECO:0000256" key="2">
    <source>
        <dbReference type="ARBA" id="ARBA00022553"/>
    </source>
</evidence>
<comment type="subcellular location">
    <subcellularLocation>
        <location evidence="8">Cytoplasm</location>
    </subcellularLocation>
    <subcellularLocation>
        <location evidence="8">Early endosome membrane</location>
    </subcellularLocation>
</comment>
<dbReference type="FunFam" id="3.30.40.10:FF:000084">
    <property type="entry name" value="Zinc finger, FYVE domain-containing 9b"/>
    <property type="match status" value="1"/>
</dbReference>
<dbReference type="EMBL" id="AFYH01150837">
    <property type="status" value="NOT_ANNOTATED_CDS"/>
    <property type="molecule type" value="Genomic_DNA"/>
</dbReference>
<dbReference type="Pfam" id="PF11409">
    <property type="entry name" value="SARA"/>
    <property type="match status" value="1"/>
</dbReference>
<dbReference type="InterPro" id="IPR037145">
    <property type="entry name" value="SARA_Smad-bd_sf"/>
</dbReference>
<dbReference type="GO" id="GO:0016197">
    <property type="term" value="P:endosomal transport"/>
    <property type="evidence" value="ECO:0007669"/>
    <property type="project" value="TreeGrafter"/>
</dbReference>
<dbReference type="InterPro" id="IPR024608">
    <property type="entry name" value="SARA-like_SBD"/>
</dbReference>
<keyword evidence="1 8" id="KW-0963">Cytoplasm</keyword>
<sequence>MESYFKAAVCDLDKLLDDFEQNTDELDCYRSTVESTVSSNYPPVPSDFHCLEHEHPGPNAQPPLSSFYCATPEMEFTSAAASAPAHDTDSSEVDFVRTDKQLTGVDLLSTLDASASAEMESSVPGRSSVPVCDLISDMGSLVPGTESPDDAGEFQPAHSESSGNLIDFALPTLLDVGAALSTVCGQFSETQEYDDGELTSESAGHLAVHGLNLLDLDASLYSNGNDSGIEAESNDLQEMDHKQLQKSFNESCPRVESPSTENSKEYDLRENCLHAPEANTNNHAVTKKAVHVKSTEEAGKMPGNVSLVLVPSALSETSECNKNKVNSGLGGHKKHDAETVLDDQLELIKKPTEGETVSSFEHENSETFEPHVPTAPKADVQSSLSCLPIAVSTCSTLVVPKDSKNVSQGEVVDDVVNDPVTLSGKIDKSALHGTKSHDKTGTIDEEDTSRFLDDDSHNSPVDDRGSMIEKSGKDTKVISKLEALQHQAIPSFPFTIEQDIEPAIGTNDLCDSSNINSVESLSSLGPADLKLSPNYDEDLELSDSLITDAELDAFLMRQNVAHTDDKGVANSVANGFLQHNLFETDYQDLVNVGANKVLEDGELTVKDETEKGRMITDVTPSQTENVVDSSAVSASDGVSVMVDPMTNINRHNTVPAMGVDHTAAAGPGNHYAHFGGARPKQLFNLPRTVCDSELKVSERSNCKAVPANTAEGQMLNCMHPTTPPHENIENSLDQNRCDNNGTDNKMAGATTAGDSQSINSLEKVAVDEKIMREASSLGLKQPSWVPDSEAPNCMNCQAKFTFTKRRHHCRACGKVFCAVCCNRKCKLQYLEKEARVCVVCYETISKAQAFERMMSPTGPSPNPNIPSEYCSTISPLQQAQAAGTLCSPLPTVMVPVSVLKHPGNEGVLPREQKRVWFADGILPNGEVADTAKLAAGGKRTSQDLSPVSPISQELQMNTHTIDHPYNNSQRIHYNETPIVRRNKILQAQLKPYTNLKSPEVNQQLNQLAQDGNLADDTNCSAAVKPAHSPANDIPVNADLKPPVAGPSDYRMLCTIDKCVSKATSLLPDEEDGLPPVVIAVGEHGRDPLIEERPSHGQIMLLLEEGGPNPLTFVLNANLLVNVKLVTYSSRKCWCFTTNGLHGLGQAEIVVLLLFASNECTVPKDLFRLFINIYQDAQQGKHIKHLGSITFTESFLGSKDHGGFLFVSPSFQALDDLPVPNSPFLFGILIQKPEVPWAKVFSIRLMLRLGVEYNTYPCPVVSIRQRKSLFGETGHTIMNLLADLRNYQYTLPNIEGLVIHMEMGKSYINLPKRNYSAIMKLINSSNEHVISMGASFSSEVDSHLVCVQNDEGTYQTQACSVTGKTRKVTGASFVVFNGALKTSSGFLAKSSIVEDGLMVQITTETMENLRQALRERKDFQIACGKVDAGDSREYVNVCWIDAGVPVNKGIKSPVDGRSLEGIPSVSIVQETEFETDGKLIRCSEVGKILRSTKC</sequence>
<dbReference type="HOGENOM" id="CLU_004326_0_0_1"/>
<protein>
    <recommendedName>
        <fullName evidence="8">Zinc finger FYVE domain-containing protein</fullName>
    </recommendedName>
</protein>
<dbReference type="eggNOG" id="KOG1841">
    <property type="taxonomic scope" value="Eukaryota"/>
</dbReference>
<dbReference type="CDD" id="cd15729">
    <property type="entry name" value="FYVE_endofin"/>
    <property type="match status" value="1"/>
</dbReference>
<dbReference type="Pfam" id="PF11979">
    <property type="entry name" value="SARA_C"/>
    <property type="match status" value="1"/>
</dbReference>
<dbReference type="STRING" id="7897.ENSLACP00000010262"/>
<dbReference type="Gene3D" id="3.30.40.10">
    <property type="entry name" value="Zinc/RING finger domain, C3HC4 (zinc finger)"/>
    <property type="match status" value="1"/>
</dbReference>
<reference evidence="13" key="1">
    <citation type="submission" date="2011-08" db="EMBL/GenBank/DDBJ databases">
        <title>The draft genome of Latimeria chalumnae.</title>
        <authorList>
            <person name="Di Palma F."/>
            <person name="Alfoldi J."/>
            <person name="Johnson J."/>
            <person name="Berlin A."/>
            <person name="Gnerre S."/>
            <person name="Jaffe D."/>
            <person name="MacCallum I."/>
            <person name="Young S."/>
            <person name="Walker B.J."/>
            <person name="Lander E."/>
            <person name="Lindblad-Toh K."/>
        </authorList>
    </citation>
    <scope>NUCLEOTIDE SEQUENCE [LARGE SCALE GENOMIC DNA]</scope>
    <source>
        <strain evidence="13">Wild caught</strain>
    </source>
</reference>
<feature type="compositionally biased region" description="Basic and acidic residues" evidence="10">
    <location>
        <begin position="360"/>
        <end position="369"/>
    </location>
</feature>
<evidence type="ECO:0000256" key="6">
    <source>
        <dbReference type="ARBA" id="ARBA00022833"/>
    </source>
</evidence>
<dbReference type="SUPFAM" id="SSF57903">
    <property type="entry name" value="FYVE/PHD zinc finger"/>
    <property type="match status" value="1"/>
</dbReference>
<evidence type="ECO:0000256" key="1">
    <source>
        <dbReference type="ARBA" id="ARBA00022490"/>
    </source>
</evidence>
<dbReference type="InterPro" id="IPR017455">
    <property type="entry name" value="Znf_FYVE-rel"/>
</dbReference>
<dbReference type="EMBL" id="AFYH01150839">
    <property type="status" value="NOT_ANNOTATED_CDS"/>
    <property type="molecule type" value="Genomic_DNA"/>
</dbReference>
<dbReference type="EMBL" id="AFYH01150836">
    <property type="status" value="NOT_ANNOTATED_CDS"/>
    <property type="molecule type" value="Genomic_DNA"/>
</dbReference>
<dbReference type="GeneTree" id="ENSGT00940000154290"/>
<keyword evidence="5 9" id="KW-0863">Zinc-finger</keyword>
<dbReference type="SMART" id="SM01421">
    <property type="entry name" value="DUF3480"/>
    <property type="match status" value="1"/>
</dbReference>
<dbReference type="PROSITE" id="PS50178">
    <property type="entry name" value="ZF_FYVE"/>
    <property type="match status" value="1"/>
</dbReference>
<accession>H3AKU1</accession>
<dbReference type="Gene3D" id="3.30.500.40">
    <property type="match status" value="1"/>
</dbReference>
<dbReference type="Bgee" id="ENSLACG00000009040">
    <property type="expression patterns" value="Expressed in post-anal tail muscle and 5 other cell types or tissues"/>
</dbReference>
<dbReference type="PIRSF" id="PIRSF037289">
    <property type="entry name" value="SARA/endofin"/>
    <property type="match status" value="1"/>
</dbReference>
<dbReference type="Proteomes" id="UP000008672">
    <property type="component" value="Unassembled WGS sequence"/>
</dbReference>
<dbReference type="PANTHER" id="PTHR46319">
    <property type="entry name" value="ZINC FINGER FYVE DOMAIN-CONTAINING PROTEIN"/>
    <property type="match status" value="1"/>
</dbReference>
<dbReference type="GO" id="GO:0005545">
    <property type="term" value="F:1-phosphatidylinositol binding"/>
    <property type="evidence" value="ECO:0007669"/>
    <property type="project" value="UniProtKB-ARBA"/>
</dbReference>
<evidence type="ECO:0000313" key="12">
    <source>
        <dbReference type="Ensembl" id="ENSLACP00000010262.1"/>
    </source>
</evidence>
<dbReference type="InterPro" id="IPR011011">
    <property type="entry name" value="Znf_FYVE_PHD"/>
</dbReference>
<keyword evidence="6" id="KW-0862">Zinc</keyword>
<dbReference type="EMBL" id="AFYH01150831">
    <property type="status" value="NOT_ANNOTATED_CDS"/>
    <property type="molecule type" value="Genomic_DNA"/>
</dbReference>
<reference evidence="12" key="3">
    <citation type="submission" date="2025-09" db="UniProtKB">
        <authorList>
            <consortium name="Ensembl"/>
        </authorList>
    </citation>
    <scope>IDENTIFICATION</scope>
</reference>
<evidence type="ECO:0000256" key="8">
    <source>
        <dbReference type="PIRNR" id="PIRNR037289"/>
    </source>
</evidence>
<feature type="region of interest" description="Disordered" evidence="10">
    <location>
        <begin position="429"/>
        <end position="471"/>
    </location>
</feature>
<dbReference type="Pfam" id="PF01363">
    <property type="entry name" value="FYVE"/>
    <property type="match status" value="1"/>
</dbReference>
<dbReference type="EMBL" id="AFYH01150833">
    <property type="status" value="NOT_ANNOTATED_CDS"/>
    <property type="molecule type" value="Genomic_DNA"/>
</dbReference>
<keyword evidence="13" id="KW-1185">Reference proteome</keyword>
<dbReference type="EMBL" id="AFYH01150832">
    <property type="status" value="NOT_ANNOTATED_CDS"/>
    <property type="molecule type" value="Genomic_DNA"/>
</dbReference>
<dbReference type="GO" id="GO:0031901">
    <property type="term" value="C:early endosome membrane"/>
    <property type="evidence" value="ECO:0007669"/>
    <property type="project" value="UniProtKB-SubCell"/>
</dbReference>
<evidence type="ECO:0000313" key="13">
    <source>
        <dbReference type="Proteomes" id="UP000008672"/>
    </source>
</evidence>
<evidence type="ECO:0000256" key="9">
    <source>
        <dbReference type="PROSITE-ProRule" id="PRU00091"/>
    </source>
</evidence>
<dbReference type="InterPro" id="IPR013083">
    <property type="entry name" value="Znf_RING/FYVE/PHD"/>
</dbReference>
<dbReference type="EMBL" id="AFYH01150834">
    <property type="status" value="NOT_ANNOTATED_CDS"/>
    <property type="molecule type" value="Genomic_DNA"/>
</dbReference>
<dbReference type="GO" id="GO:0008270">
    <property type="term" value="F:zinc ion binding"/>
    <property type="evidence" value="ECO:0007669"/>
    <property type="project" value="UniProtKB-KW"/>
</dbReference>
<dbReference type="SMART" id="SM00064">
    <property type="entry name" value="FYVE"/>
    <property type="match status" value="1"/>
</dbReference>
<keyword evidence="2" id="KW-0597">Phosphoprotein</keyword>
<dbReference type="Gene3D" id="3.30.1360.220">
    <property type="entry name" value="Domain of unknown function (DUF3480), N-terminal subdomain"/>
    <property type="match status" value="1"/>
</dbReference>
<dbReference type="EMBL" id="AFYH01150838">
    <property type="status" value="NOT_ANNOTATED_CDS"/>
    <property type="molecule type" value="Genomic_DNA"/>
</dbReference>
<evidence type="ECO:0000256" key="5">
    <source>
        <dbReference type="ARBA" id="ARBA00022771"/>
    </source>
</evidence>
<dbReference type="FunFam" id="3.30.1360.220:FF:000001">
    <property type="entry name" value="Zinc finger, FYVE domain-containing 9a"/>
    <property type="match status" value="1"/>
</dbReference>
<name>H3AKU1_LATCH</name>
<dbReference type="PANTHER" id="PTHR46319:SF1">
    <property type="entry name" value="ZINC FINGER FYVE DOMAIN-CONTAINING PROTEIN 16"/>
    <property type="match status" value="1"/>
</dbReference>
<gene>
    <name evidence="12" type="primary">ZFYVE16</name>
</gene>
<keyword evidence="3 8" id="KW-0479">Metal-binding</keyword>
<keyword evidence="4 8" id="KW-0967">Endosome</keyword>